<protein>
    <submittedName>
        <fullName evidence="1">Uncharacterized protein</fullName>
    </submittedName>
</protein>
<organism evidence="1 2">
    <name type="scientific">Araneus ventricosus</name>
    <name type="common">Orbweaver spider</name>
    <name type="synonym">Epeira ventricosa</name>
    <dbReference type="NCBI Taxonomy" id="182803"/>
    <lineage>
        <taxon>Eukaryota</taxon>
        <taxon>Metazoa</taxon>
        <taxon>Ecdysozoa</taxon>
        <taxon>Arthropoda</taxon>
        <taxon>Chelicerata</taxon>
        <taxon>Arachnida</taxon>
        <taxon>Araneae</taxon>
        <taxon>Araneomorphae</taxon>
        <taxon>Entelegynae</taxon>
        <taxon>Araneoidea</taxon>
        <taxon>Araneidae</taxon>
        <taxon>Araneus</taxon>
    </lineage>
</organism>
<dbReference type="AlphaFoldDB" id="A0A4Y2AMV9"/>
<dbReference type="EMBL" id="BGPR01080993">
    <property type="protein sequence ID" value="GBL81070.1"/>
    <property type="molecule type" value="Genomic_DNA"/>
</dbReference>
<gene>
    <name evidence="1" type="ORF">AVEN_104870_1</name>
</gene>
<reference evidence="1 2" key="1">
    <citation type="journal article" date="2019" name="Sci. Rep.">
        <title>Orb-weaving spider Araneus ventricosus genome elucidates the spidroin gene catalogue.</title>
        <authorList>
            <person name="Kono N."/>
            <person name="Nakamura H."/>
            <person name="Ohtoshi R."/>
            <person name="Moran D.A.P."/>
            <person name="Shinohara A."/>
            <person name="Yoshida Y."/>
            <person name="Fujiwara M."/>
            <person name="Mori M."/>
            <person name="Tomita M."/>
            <person name="Arakawa K."/>
        </authorList>
    </citation>
    <scope>NUCLEOTIDE SEQUENCE [LARGE SCALE GENOMIC DNA]</scope>
</reference>
<name>A0A4Y2AMV9_ARAVE</name>
<feature type="non-terminal residue" evidence="1">
    <location>
        <position position="60"/>
    </location>
</feature>
<sequence>MFSVNTELSPPTYTDSTLDRQTCAAVENKDLPFILQQLVRSHHPGTFQPLTQPIYSCGKK</sequence>
<evidence type="ECO:0000313" key="1">
    <source>
        <dbReference type="EMBL" id="GBL81070.1"/>
    </source>
</evidence>
<keyword evidence="2" id="KW-1185">Reference proteome</keyword>
<evidence type="ECO:0000313" key="2">
    <source>
        <dbReference type="Proteomes" id="UP000499080"/>
    </source>
</evidence>
<dbReference type="Proteomes" id="UP000499080">
    <property type="component" value="Unassembled WGS sequence"/>
</dbReference>
<accession>A0A4Y2AMV9</accession>
<comment type="caution">
    <text evidence="1">The sequence shown here is derived from an EMBL/GenBank/DDBJ whole genome shotgun (WGS) entry which is preliminary data.</text>
</comment>
<proteinExistence type="predicted"/>